<evidence type="ECO:0000313" key="1">
    <source>
        <dbReference type="EMBL" id="SVE02744.1"/>
    </source>
</evidence>
<dbReference type="AlphaFoldDB" id="A0A383A4X6"/>
<name>A0A383A4X6_9ZZZZ</name>
<proteinExistence type="predicted"/>
<organism evidence="1">
    <name type="scientific">marine metagenome</name>
    <dbReference type="NCBI Taxonomy" id="408172"/>
    <lineage>
        <taxon>unclassified sequences</taxon>
        <taxon>metagenomes</taxon>
        <taxon>ecological metagenomes</taxon>
    </lineage>
</organism>
<sequence length="33" mass="3649">MGRSVNSRNRIFAITEEGILRTEAADSSLIEDP</sequence>
<gene>
    <name evidence="1" type="ORF">METZ01_LOCUS455598</name>
</gene>
<feature type="non-terminal residue" evidence="1">
    <location>
        <position position="33"/>
    </location>
</feature>
<protein>
    <submittedName>
        <fullName evidence="1">Uncharacterized protein</fullName>
    </submittedName>
</protein>
<reference evidence="1" key="1">
    <citation type="submission" date="2018-05" db="EMBL/GenBank/DDBJ databases">
        <authorList>
            <person name="Lanie J.A."/>
            <person name="Ng W.-L."/>
            <person name="Kazmierczak K.M."/>
            <person name="Andrzejewski T.M."/>
            <person name="Davidsen T.M."/>
            <person name="Wayne K.J."/>
            <person name="Tettelin H."/>
            <person name="Glass J.I."/>
            <person name="Rusch D."/>
            <person name="Podicherti R."/>
            <person name="Tsui H.-C.T."/>
            <person name="Winkler M.E."/>
        </authorList>
    </citation>
    <scope>NUCLEOTIDE SEQUENCE</scope>
</reference>
<dbReference type="EMBL" id="UINC01189174">
    <property type="protein sequence ID" value="SVE02744.1"/>
    <property type="molecule type" value="Genomic_DNA"/>
</dbReference>
<accession>A0A383A4X6</accession>